<dbReference type="SMART" id="SM00939">
    <property type="entry name" value="PepX_C"/>
    <property type="match status" value="1"/>
</dbReference>
<dbReference type="SUPFAM" id="SSF49785">
    <property type="entry name" value="Galactose-binding domain-like"/>
    <property type="match status" value="1"/>
</dbReference>
<proteinExistence type="predicted"/>
<gene>
    <name evidence="3" type="ORF">EI42_03251</name>
</gene>
<dbReference type="Proteomes" id="UP000248806">
    <property type="component" value="Unassembled WGS sequence"/>
</dbReference>
<dbReference type="Gene3D" id="2.60.120.260">
    <property type="entry name" value="Galactose-binding domain-like"/>
    <property type="match status" value="1"/>
</dbReference>
<dbReference type="InterPro" id="IPR000383">
    <property type="entry name" value="Xaa-Pro-like_dom"/>
</dbReference>
<dbReference type="Pfam" id="PF08530">
    <property type="entry name" value="PepX_C"/>
    <property type="match status" value="1"/>
</dbReference>
<dbReference type="PANTHER" id="PTHR43056">
    <property type="entry name" value="PEPTIDASE S9 PROLYL OLIGOPEPTIDASE"/>
    <property type="match status" value="1"/>
</dbReference>
<accession>A0A326U7H7</accession>
<dbReference type="InterPro" id="IPR013736">
    <property type="entry name" value="Xaa-Pro_dipept_C"/>
</dbReference>
<dbReference type="EMBL" id="QKUF01000010">
    <property type="protein sequence ID" value="PZW28497.1"/>
    <property type="molecule type" value="Genomic_DNA"/>
</dbReference>
<organism evidence="3 4">
    <name type="scientific">Thermosporothrix hazakensis</name>
    <dbReference type="NCBI Taxonomy" id="644383"/>
    <lineage>
        <taxon>Bacteria</taxon>
        <taxon>Bacillati</taxon>
        <taxon>Chloroflexota</taxon>
        <taxon>Ktedonobacteria</taxon>
        <taxon>Ktedonobacterales</taxon>
        <taxon>Thermosporotrichaceae</taxon>
        <taxon>Thermosporothrix</taxon>
    </lineage>
</organism>
<comment type="caution">
    <text evidence="3">The sequence shown here is derived from an EMBL/GenBank/DDBJ whole genome shotgun (WGS) entry which is preliminary data.</text>
</comment>
<dbReference type="Gene3D" id="3.40.50.1820">
    <property type="entry name" value="alpha/beta hydrolase"/>
    <property type="match status" value="1"/>
</dbReference>
<dbReference type="InterPro" id="IPR005674">
    <property type="entry name" value="CocE/Ser_esterase"/>
</dbReference>
<sequence>MERNIHVEVDVPAVMRDGTTLRATIYRPAEGRWPVLLMRSPYGKDIPRADVLIDLDPVRTAQQGYVVILQDVRGRFASEGEWDINNLAHEHLDSEDTVKWAASLPFSNGQVGMYGISYFGFTQLAALFQRPLGLKAAAPSKTWFEITDGFLFRGGALELGFLSYWRLPLWFDTFERNYRKHGDAQRFAAQVQRLSTDIDRLSDGVTSLPLKDYAPFAPEERGGFLLDVLRHGPRWEALQQLSPRHRLQEVTVPTLHIAGWYDIFLQGTLDNFTFLRMHGSTEEARQARLIVGPWTHLDSSSVQGDRNFGLAANADLMGQQLRWFDRLLKGAEMPNEAPVKLFVMGANVWRDEQEWPLARAIETRFYLHSNGHANTLHGDGTLNTALPEDEEPDSYSYDPRDPVPTCGGPLLMGPDWRCGPIDQRPLERRDDVLVYSTAPLEEDVEVTGPIKVTLWAASSARDTDFVARLVDVFPDGTAYPLTDGIIRARYRHPGQEPSLIEPGKLYQYEIDLWATSNLFKRGHRIRLDITSSSFPRWDRNPNTGHEFGADAELLTAHQTILHDHEHPSFVVLPIIPQA</sequence>
<dbReference type="RefSeq" id="WP_111323627.1">
    <property type="nucleotide sequence ID" value="NZ_BIFX01000001.1"/>
</dbReference>
<dbReference type="SUPFAM" id="SSF53474">
    <property type="entry name" value="alpha/beta-Hydrolases"/>
    <property type="match status" value="1"/>
</dbReference>
<evidence type="ECO:0000313" key="3">
    <source>
        <dbReference type="EMBL" id="PZW28497.1"/>
    </source>
</evidence>
<dbReference type="InterPro" id="IPR050585">
    <property type="entry name" value="Xaa-Pro_dipeptidyl-ppase/CocE"/>
</dbReference>
<dbReference type="AlphaFoldDB" id="A0A326U7H7"/>
<dbReference type="PANTHER" id="PTHR43056:SF10">
    <property type="entry name" value="COCE_NOND FAMILY, PUTATIVE (AFU_ORTHOLOGUE AFUA_7G00600)-RELATED"/>
    <property type="match status" value="1"/>
</dbReference>
<dbReference type="OrthoDB" id="319764at2"/>
<keyword evidence="1" id="KW-0378">Hydrolase</keyword>
<dbReference type="InterPro" id="IPR029058">
    <property type="entry name" value="AB_hydrolase_fold"/>
</dbReference>
<dbReference type="InterPro" id="IPR008979">
    <property type="entry name" value="Galactose-bd-like_sf"/>
</dbReference>
<dbReference type="Gene3D" id="1.10.3020.10">
    <property type="entry name" value="alpha-amino acid ester hydrolase ( Helical cap domain)"/>
    <property type="match status" value="1"/>
</dbReference>
<evidence type="ECO:0000256" key="1">
    <source>
        <dbReference type="ARBA" id="ARBA00022801"/>
    </source>
</evidence>
<reference evidence="3 4" key="1">
    <citation type="submission" date="2018-06" db="EMBL/GenBank/DDBJ databases">
        <title>Genomic Encyclopedia of Archaeal and Bacterial Type Strains, Phase II (KMG-II): from individual species to whole genera.</title>
        <authorList>
            <person name="Goeker M."/>
        </authorList>
    </citation>
    <scope>NUCLEOTIDE SEQUENCE [LARGE SCALE GENOMIC DNA]</scope>
    <source>
        <strain evidence="3 4">ATCC BAA-1881</strain>
    </source>
</reference>
<evidence type="ECO:0000259" key="2">
    <source>
        <dbReference type="SMART" id="SM00939"/>
    </source>
</evidence>
<evidence type="ECO:0000313" key="4">
    <source>
        <dbReference type="Proteomes" id="UP000248806"/>
    </source>
</evidence>
<name>A0A326U7H7_THEHA</name>
<dbReference type="NCBIfam" id="TIGR00976">
    <property type="entry name" value="CocE_NonD"/>
    <property type="match status" value="1"/>
</dbReference>
<protein>
    <recommendedName>
        <fullName evidence="2">Xaa-Pro dipeptidyl-peptidase C-terminal domain-containing protein</fullName>
    </recommendedName>
</protein>
<feature type="domain" description="Xaa-Pro dipeptidyl-peptidase C-terminal" evidence="2">
    <location>
        <begin position="321"/>
        <end position="571"/>
    </location>
</feature>
<dbReference type="Pfam" id="PF02129">
    <property type="entry name" value="Peptidase_S15"/>
    <property type="match status" value="1"/>
</dbReference>
<keyword evidence="4" id="KW-1185">Reference proteome</keyword>
<dbReference type="GO" id="GO:0008239">
    <property type="term" value="F:dipeptidyl-peptidase activity"/>
    <property type="evidence" value="ECO:0007669"/>
    <property type="project" value="InterPro"/>
</dbReference>